<accession>A0A2M7DA55</accession>
<dbReference type="AlphaFoldDB" id="A0A2M7DA55"/>
<protein>
    <submittedName>
        <fullName evidence="1">Uncharacterized protein</fullName>
    </submittedName>
</protein>
<proteinExistence type="predicted"/>
<evidence type="ECO:0000313" key="1">
    <source>
        <dbReference type="EMBL" id="PIV45339.1"/>
    </source>
</evidence>
<evidence type="ECO:0000313" key="2">
    <source>
        <dbReference type="Proteomes" id="UP000230864"/>
    </source>
</evidence>
<dbReference type="EMBL" id="PETZ01000008">
    <property type="protein sequence ID" value="PIV45339.1"/>
    <property type="molecule type" value="Genomic_DNA"/>
</dbReference>
<dbReference type="Proteomes" id="UP000230864">
    <property type="component" value="Unassembled WGS sequence"/>
</dbReference>
<reference evidence="2" key="1">
    <citation type="submission" date="2017-09" db="EMBL/GenBank/DDBJ databases">
        <title>Depth-based differentiation of microbial function through sediment-hosted aquifers and enrichment of novel symbionts in the deep terrestrial subsurface.</title>
        <authorList>
            <person name="Probst A.J."/>
            <person name="Ladd B."/>
            <person name="Jarett J.K."/>
            <person name="Geller-Mcgrath D.E."/>
            <person name="Sieber C.M.K."/>
            <person name="Emerson J.B."/>
            <person name="Anantharaman K."/>
            <person name="Thomas B.C."/>
            <person name="Malmstrom R."/>
            <person name="Stieglmeier M."/>
            <person name="Klingl A."/>
            <person name="Woyke T."/>
            <person name="Ryan C.M."/>
            <person name="Banfield J.F."/>
        </authorList>
    </citation>
    <scope>NUCLEOTIDE SEQUENCE [LARGE SCALE GENOMIC DNA]</scope>
</reference>
<gene>
    <name evidence="1" type="ORF">COS25_00305</name>
</gene>
<comment type="caution">
    <text evidence="1">The sequence shown here is derived from an EMBL/GenBank/DDBJ whole genome shotgun (WGS) entry which is preliminary data.</text>
</comment>
<name>A0A2M7DA55_9BACT</name>
<organism evidence="1 2">
    <name type="scientific">Candidatus Nealsonbacteria bacterium CG02_land_8_20_14_3_00_37_10</name>
    <dbReference type="NCBI Taxonomy" id="1974699"/>
    <lineage>
        <taxon>Bacteria</taxon>
        <taxon>Candidatus Nealsoniibacteriota</taxon>
    </lineage>
</organism>
<sequence length="72" mass="8331">MAETTTKNGKRNIIDLEREVNLLRSFLIGIAGKDREGRYRSEFVKKILKAAKKGGKFVFKDRSSFLARLREK</sequence>